<reference evidence="9 10" key="1">
    <citation type="journal article" date="2018" name="Sci. Rep.">
        <title>Genome sequence of the cauliflower mushroom Sparassis crispa (Hanabiratake) and its association with beneficial usage.</title>
        <authorList>
            <person name="Kiyama R."/>
            <person name="Furutani Y."/>
            <person name="Kawaguchi K."/>
            <person name="Nakanishi T."/>
        </authorList>
    </citation>
    <scope>NUCLEOTIDE SEQUENCE [LARGE SCALE GENOMIC DNA]</scope>
</reference>
<dbReference type="STRING" id="139825.A0A401GBU0"/>
<keyword evidence="7" id="KW-0812">Transmembrane</keyword>
<evidence type="ECO:0000256" key="2">
    <source>
        <dbReference type="ARBA" id="ARBA00006105"/>
    </source>
</evidence>
<evidence type="ECO:0000313" key="9">
    <source>
        <dbReference type="EMBL" id="GBE79644.1"/>
    </source>
</evidence>
<dbReference type="CDD" id="cd06183">
    <property type="entry name" value="cyt_b5_reduct_like"/>
    <property type="match status" value="1"/>
</dbReference>
<dbReference type="InterPro" id="IPR039261">
    <property type="entry name" value="FNR_nucleotide-bd"/>
</dbReference>
<keyword evidence="5" id="KW-0560">Oxidoreductase</keyword>
<dbReference type="GeneID" id="38776561"/>
<dbReference type="PANTHER" id="PTHR19370:SF184">
    <property type="entry name" value="NADH-CYTOCHROME B5 REDUCTASE-LIKE"/>
    <property type="match status" value="1"/>
</dbReference>
<dbReference type="Pfam" id="PF00175">
    <property type="entry name" value="NAD_binding_1"/>
    <property type="match status" value="1"/>
</dbReference>
<dbReference type="SUPFAM" id="SSF52343">
    <property type="entry name" value="Ferredoxin reductase-like, C-terminal NADP-linked domain"/>
    <property type="match status" value="1"/>
</dbReference>
<dbReference type="Proteomes" id="UP000287166">
    <property type="component" value="Unassembled WGS sequence"/>
</dbReference>
<keyword evidence="7" id="KW-1133">Transmembrane helix</keyword>
<feature type="binding site" evidence="6">
    <location>
        <position position="130"/>
    </location>
    <ligand>
        <name>FAD</name>
        <dbReference type="ChEBI" id="CHEBI:57692"/>
    </ligand>
</feature>
<dbReference type="GO" id="GO:0016491">
    <property type="term" value="F:oxidoreductase activity"/>
    <property type="evidence" value="ECO:0007669"/>
    <property type="project" value="UniProtKB-KW"/>
</dbReference>
<feature type="domain" description="FAD-binding FR-type" evidence="8">
    <location>
        <begin position="75"/>
        <end position="181"/>
    </location>
</feature>
<evidence type="ECO:0000313" key="10">
    <source>
        <dbReference type="Proteomes" id="UP000287166"/>
    </source>
</evidence>
<dbReference type="OrthoDB" id="432685at2759"/>
<keyword evidence="7" id="KW-0472">Membrane</keyword>
<dbReference type="PRINTS" id="PR00406">
    <property type="entry name" value="CYTB5RDTASE"/>
</dbReference>
<feature type="binding site" evidence="6">
    <location>
        <position position="149"/>
    </location>
    <ligand>
        <name>FAD</name>
        <dbReference type="ChEBI" id="CHEBI:57692"/>
    </ligand>
</feature>
<dbReference type="Gene3D" id="3.40.50.80">
    <property type="entry name" value="Nucleotide-binding domain of ferredoxin-NADP reductase (FNR) module"/>
    <property type="match status" value="1"/>
</dbReference>
<dbReference type="InterPro" id="IPR001834">
    <property type="entry name" value="CBR-like"/>
</dbReference>
<gene>
    <name evidence="9" type="ORF">SCP_0208440</name>
</gene>
<feature type="binding site" evidence="6">
    <location>
        <position position="131"/>
    </location>
    <ligand>
        <name>FAD</name>
        <dbReference type="ChEBI" id="CHEBI:57692"/>
    </ligand>
</feature>
<dbReference type="InterPro" id="IPR017927">
    <property type="entry name" value="FAD-bd_FR_type"/>
</dbReference>
<dbReference type="InterPro" id="IPR008333">
    <property type="entry name" value="Cbr1-like_FAD-bd_dom"/>
</dbReference>
<dbReference type="PANTHER" id="PTHR19370">
    <property type="entry name" value="NADH-CYTOCHROME B5 REDUCTASE"/>
    <property type="match status" value="1"/>
</dbReference>
<dbReference type="InterPro" id="IPR017938">
    <property type="entry name" value="Riboflavin_synthase-like_b-brl"/>
</dbReference>
<dbReference type="InParanoid" id="A0A401GBU0"/>
<name>A0A401GBU0_9APHY</name>
<evidence type="ECO:0000256" key="3">
    <source>
        <dbReference type="ARBA" id="ARBA00022630"/>
    </source>
</evidence>
<dbReference type="EMBL" id="BFAD01000002">
    <property type="protein sequence ID" value="GBE79644.1"/>
    <property type="molecule type" value="Genomic_DNA"/>
</dbReference>
<feature type="transmembrane region" description="Helical" evidence="7">
    <location>
        <begin position="39"/>
        <end position="57"/>
    </location>
</feature>
<dbReference type="Gene3D" id="2.40.30.10">
    <property type="entry name" value="Translation factors"/>
    <property type="match status" value="1"/>
</dbReference>
<evidence type="ECO:0000256" key="1">
    <source>
        <dbReference type="ARBA" id="ARBA00001974"/>
    </source>
</evidence>
<accession>A0A401GBU0</accession>
<comment type="similarity">
    <text evidence="2">Belongs to the flavoprotein pyridine nucleotide cytochrome reductase family.</text>
</comment>
<comment type="caution">
    <text evidence="9">The sequence shown here is derived from an EMBL/GenBank/DDBJ whole genome shotgun (WGS) entry which is preliminary data.</text>
</comment>
<evidence type="ECO:0000259" key="8">
    <source>
        <dbReference type="PROSITE" id="PS51384"/>
    </source>
</evidence>
<evidence type="ECO:0000256" key="6">
    <source>
        <dbReference type="PIRSR" id="PIRSR601834-1"/>
    </source>
</evidence>
<feature type="binding site" evidence="6">
    <location>
        <position position="198"/>
    </location>
    <ligand>
        <name>FAD</name>
        <dbReference type="ChEBI" id="CHEBI:57692"/>
    </ligand>
</feature>
<dbReference type="PROSITE" id="PS51384">
    <property type="entry name" value="FAD_FR"/>
    <property type="match status" value="1"/>
</dbReference>
<comment type="cofactor">
    <cofactor evidence="1 6">
        <name>FAD</name>
        <dbReference type="ChEBI" id="CHEBI:57692"/>
    </cofactor>
</comment>
<keyword evidence="4 6" id="KW-0274">FAD</keyword>
<evidence type="ECO:0000256" key="7">
    <source>
        <dbReference type="SAM" id="Phobius"/>
    </source>
</evidence>
<dbReference type="FunCoup" id="A0A401GBU0">
    <property type="interactions" value="21"/>
</dbReference>
<dbReference type="AlphaFoldDB" id="A0A401GBU0"/>
<organism evidence="9 10">
    <name type="scientific">Sparassis crispa</name>
    <dbReference type="NCBI Taxonomy" id="139825"/>
    <lineage>
        <taxon>Eukaryota</taxon>
        <taxon>Fungi</taxon>
        <taxon>Dikarya</taxon>
        <taxon>Basidiomycota</taxon>
        <taxon>Agaricomycotina</taxon>
        <taxon>Agaricomycetes</taxon>
        <taxon>Polyporales</taxon>
        <taxon>Sparassidaceae</taxon>
        <taxon>Sparassis</taxon>
    </lineage>
</organism>
<dbReference type="Pfam" id="PF00970">
    <property type="entry name" value="FAD_binding_6"/>
    <property type="match status" value="1"/>
</dbReference>
<dbReference type="SUPFAM" id="SSF63380">
    <property type="entry name" value="Riboflavin synthase domain-like"/>
    <property type="match status" value="1"/>
</dbReference>
<feature type="binding site" evidence="6">
    <location>
        <position position="156"/>
    </location>
    <ligand>
        <name>FAD</name>
        <dbReference type="ChEBI" id="CHEBI:57692"/>
    </ligand>
</feature>
<feature type="binding site" evidence="6">
    <location>
        <position position="132"/>
    </location>
    <ligand>
        <name>FAD</name>
        <dbReference type="ChEBI" id="CHEBI:57692"/>
    </ligand>
</feature>
<evidence type="ECO:0000256" key="5">
    <source>
        <dbReference type="ARBA" id="ARBA00023002"/>
    </source>
</evidence>
<dbReference type="RefSeq" id="XP_027610557.1">
    <property type="nucleotide sequence ID" value="XM_027754756.1"/>
</dbReference>
<sequence length="358" mass="39680">MLVWKASSVRSLSIPLRCIFGRQNSTNSSIYAPKRRPSFVIYGVLGGGAVATAYFFWPDISRSAPTYSNALLSPVHFIPVTVSSTVACADPNSRLITLTVPPQCLPSRDESAVGPVWSIFIKDDDIQVERPYTPLEGIDKEGRMKFWIKKYPKGEVGRWVHSKNVGDKIEIRGPLVTWKWQENVWDEVVMISGGTGITPFCQLLYNTVLQNPSNPRRTRFTLLHGSYTPAELPPPAMLEPLLSTAQTHPDRFKMSLFVNSLDGPSHPSLSSSAFQVGRIDRGAIEHALGIDNGFTVWWKALLRMKTPADRTKKTLFLVCGPESMINSIAGPFGRNFSQGSIGGVLQTMGYGSHEVWKL</sequence>
<dbReference type="InterPro" id="IPR001433">
    <property type="entry name" value="OxRdtase_FAD/NAD-bd"/>
</dbReference>
<keyword evidence="3 6" id="KW-0285">Flavoprotein</keyword>
<evidence type="ECO:0000256" key="4">
    <source>
        <dbReference type="ARBA" id="ARBA00022827"/>
    </source>
</evidence>
<proteinExistence type="inferred from homology"/>
<keyword evidence="10" id="KW-1185">Reference proteome</keyword>
<protein>
    <submittedName>
        <fullName evidence="9">Ferredoxin reductase-like C-terminal NADP-linked domain-containing protein</fullName>
    </submittedName>
</protein>